<dbReference type="RefSeq" id="WP_149757171.1">
    <property type="nucleotide sequence ID" value="NZ_BSPE01000002.1"/>
</dbReference>
<evidence type="ECO:0008006" key="3">
    <source>
        <dbReference type="Google" id="ProtNLM"/>
    </source>
</evidence>
<dbReference type="OrthoDB" id="7210869at2"/>
<dbReference type="InterPro" id="IPR011008">
    <property type="entry name" value="Dimeric_a/b-barrel"/>
</dbReference>
<accession>A0A1I3UXP0</accession>
<reference evidence="1 2" key="1">
    <citation type="submission" date="2016-10" db="EMBL/GenBank/DDBJ databases">
        <authorList>
            <person name="Varghese N."/>
            <person name="Submissions S."/>
        </authorList>
    </citation>
    <scope>NUCLEOTIDE SEQUENCE [LARGE SCALE GENOMIC DNA]</scope>
    <source>
        <strain evidence="1 2">DSM 21822</strain>
    </source>
</reference>
<sequence length="106" mass="12174">MIKRIWHGYTSPENADAYEKLLETEVFPGIEAKNIPGYLSIELYRRDLGAEVEFTTVMSFASLDNVVAFQGEDYETAYVPAAAQKILRRWDAKSSHHELRISKSYQ</sequence>
<keyword evidence="2" id="KW-1185">Reference proteome</keyword>
<name>A0A1I3UXP0_9HYPH</name>
<dbReference type="Proteomes" id="UP000323300">
    <property type="component" value="Unassembled WGS sequence"/>
</dbReference>
<dbReference type="SUPFAM" id="SSF54909">
    <property type="entry name" value="Dimeric alpha+beta barrel"/>
    <property type="match status" value="1"/>
</dbReference>
<protein>
    <recommendedName>
        <fullName evidence="3">Antibiotic biosynthesis monooxygenase</fullName>
    </recommendedName>
</protein>
<organism evidence="1 2">
    <name type="scientific">Neomesorhizobium albiziae</name>
    <dbReference type="NCBI Taxonomy" id="335020"/>
    <lineage>
        <taxon>Bacteria</taxon>
        <taxon>Pseudomonadati</taxon>
        <taxon>Pseudomonadota</taxon>
        <taxon>Alphaproteobacteria</taxon>
        <taxon>Hyphomicrobiales</taxon>
        <taxon>Phyllobacteriaceae</taxon>
        <taxon>Neomesorhizobium</taxon>
    </lineage>
</organism>
<dbReference type="AlphaFoldDB" id="A0A1I3UXP0"/>
<gene>
    <name evidence="1" type="ORF">SAMN04488498_10189</name>
</gene>
<proteinExistence type="predicted"/>
<evidence type="ECO:0000313" key="2">
    <source>
        <dbReference type="Proteomes" id="UP000323300"/>
    </source>
</evidence>
<evidence type="ECO:0000313" key="1">
    <source>
        <dbReference type="EMBL" id="SFJ88144.1"/>
    </source>
</evidence>
<dbReference type="EMBL" id="FOSL01000001">
    <property type="protein sequence ID" value="SFJ88144.1"/>
    <property type="molecule type" value="Genomic_DNA"/>
</dbReference>